<dbReference type="PRINTS" id="PR00109">
    <property type="entry name" value="TYRKINASE"/>
</dbReference>
<dbReference type="STRING" id="1156394.T0PZD6"/>
<dbReference type="AlphaFoldDB" id="T0PZD6"/>
<dbReference type="eggNOG" id="KOG0192">
    <property type="taxonomic scope" value="Eukaryota"/>
</dbReference>
<reference evidence="3 4" key="1">
    <citation type="submission" date="2012-04" db="EMBL/GenBank/DDBJ databases">
        <title>The Genome Sequence of Saprolegnia declina VS20.</title>
        <authorList>
            <consortium name="The Broad Institute Genome Sequencing Platform"/>
            <person name="Russ C."/>
            <person name="Nusbaum C."/>
            <person name="Tyler B."/>
            <person name="van West P."/>
            <person name="Dieguez-Uribeondo J."/>
            <person name="de Bruijn I."/>
            <person name="Tripathy S."/>
            <person name="Jiang R."/>
            <person name="Young S.K."/>
            <person name="Zeng Q."/>
            <person name="Gargeya S."/>
            <person name="Fitzgerald M."/>
            <person name="Haas B."/>
            <person name="Abouelleil A."/>
            <person name="Alvarado L."/>
            <person name="Arachchi H.M."/>
            <person name="Berlin A."/>
            <person name="Chapman S.B."/>
            <person name="Goldberg J."/>
            <person name="Griggs A."/>
            <person name="Gujja S."/>
            <person name="Hansen M."/>
            <person name="Howarth C."/>
            <person name="Imamovic A."/>
            <person name="Larimer J."/>
            <person name="McCowen C."/>
            <person name="Montmayeur A."/>
            <person name="Murphy C."/>
            <person name="Neiman D."/>
            <person name="Pearson M."/>
            <person name="Priest M."/>
            <person name="Roberts A."/>
            <person name="Saif S."/>
            <person name="Shea T."/>
            <person name="Sisk P."/>
            <person name="Sykes S."/>
            <person name="Wortman J."/>
            <person name="Nusbaum C."/>
            <person name="Birren B."/>
        </authorList>
    </citation>
    <scope>NUCLEOTIDE SEQUENCE [LARGE SCALE GENOMIC DNA]</scope>
    <source>
        <strain evidence="3 4">VS20</strain>
    </source>
</reference>
<keyword evidence="3" id="KW-0418">Kinase</keyword>
<keyword evidence="4" id="KW-1185">Reference proteome</keyword>
<dbReference type="InterPro" id="IPR001245">
    <property type="entry name" value="Ser-Thr/Tyr_kinase_cat_dom"/>
</dbReference>
<feature type="domain" description="Protein kinase" evidence="2">
    <location>
        <begin position="381"/>
        <end position="643"/>
    </location>
</feature>
<dbReference type="VEuPathDB" id="FungiDB:SDRG_11412"/>
<dbReference type="GO" id="GO:0005524">
    <property type="term" value="F:ATP binding"/>
    <property type="evidence" value="ECO:0007669"/>
    <property type="project" value="InterPro"/>
</dbReference>
<evidence type="ECO:0000313" key="4">
    <source>
        <dbReference type="Proteomes" id="UP000030762"/>
    </source>
</evidence>
<dbReference type="InterPro" id="IPR051681">
    <property type="entry name" value="Ser/Thr_Kinases-Pseudokinases"/>
</dbReference>
<protein>
    <submittedName>
        <fullName evidence="3">TKL protein kinase</fullName>
    </submittedName>
</protein>
<keyword evidence="1" id="KW-1133">Transmembrane helix</keyword>
<dbReference type="Proteomes" id="UP000030762">
    <property type="component" value="Unassembled WGS sequence"/>
</dbReference>
<dbReference type="EMBL" id="JH767172">
    <property type="protein sequence ID" value="EQC30934.1"/>
    <property type="molecule type" value="Genomic_DNA"/>
</dbReference>
<dbReference type="SMART" id="SM00220">
    <property type="entry name" value="S_TKc"/>
    <property type="match status" value="1"/>
</dbReference>
<dbReference type="InterPro" id="IPR008271">
    <property type="entry name" value="Ser/Thr_kinase_AS"/>
</dbReference>
<dbReference type="PROSITE" id="PS50011">
    <property type="entry name" value="PROTEIN_KINASE_DOM"/>
    <property type="match status" value="1"/>
</dbReference>
<keyword evidence="1" id="KW-0812">Transmembrane</keyword>
<evidence type="ECO:0000256" key="1">
    <source>
        <dbReference type="SAM" id="Phobius"/>
    </source>
</evidence>
<dbReference type="InterPro" id="IPR000719">
    <property type="entry name" value="Prot_kinase_dom"/>
</dbReference>
<proteinExistence type="predicted"/>
<accession>T0PZD6</accession>
<dbReference type="PROSITE" id="PS00108">
    <property type="entry name" value="PROTEIN_KINASE_ST"/>
    <property type="match status" value="1"/>
</dbReference>
<dbReference type="Pfam" id="PF07714">
    <property type="entry name" value="PK_Tyr_Ser-Thr"/>
    <property type="match status" value="1"/>
</dbReference>
<keyword evidence="3" id="KW-0808">Transferase</keyword>
<organism evidence="3 4">
    <name type="scientific">Saprolegnia diclina (strain VS20)</name>
    <dbReference type="NCBI Taxonomy" id="1156394"/>
    <lineage>
        <taxon>Eukaryota</taxon>
        <taxon>Sar</taxon>
        <taxon>Stramenopiles</taxon>
        <taxon>Oomycota</taxon>
        <taxon>Saprolegniomycetes</taxon>
        <taxon>Saprolegniales</taxon>
        <taxon>Saprolegniaceae</taxon>
        <taxon>Saprolegnia</taxon>
    </lineage>
</organism>
<dbReference type="PANTHER" id="PTHR44329">
    <property type="entry name" value="SERINE/THREONINE-PROTEIN KINASE TNNI3K-RELATED"/>
    <property type="match status" value="1"/>
</dbReference>
<evidence type="ECO:0000313" key="3">
    <source>
        <dbReference type="EMBL" id="EQC30934.1"/>
    </source>
</evidence>
<dbReference type="GO" id="GO:0004674">
    <property type="term" value="F:protein serine/threonine kinase activity"/>
    <property type="evidence" value="ECO:0007669"/>
    <property type="project" value="TreeGrafter"/>
</dbReference>
<evidence type="ECO:0000259" key="2">
    <source>
        <dbReference type="PROSITE" id="PS50011"/>
    </source>
</evidence>
<dbReference type="Gene3D" id="1.10.510.10">
    <property type="entry name" value="Transferase(Phosphotransferase) domain 1"/>
    <property type="match status" value="1"/>
</dbReference>
<dbReference type="InParanoid" id="T0PZD6"/>
<feature type="transmembrane region" description="Helical" evidence="1">
    <location>
        <begin position="316"/>
        <end position="335"/>
    </location>
</feature>
<dbReference type="RefSeq" id="XP_008615672.1">
    <property type="nucleotide sequence ID" value="XM_008617450.1"/>
</dbReference>
<dbReference type="PANTHER" id="PTHR44329:SF214">
    <property type="entry name" value="PROTEIN KINASE DOMAIN-CONTAINING PROTEIN"/>
    <property type="match status" value="1"/>
</dbReference>
<dbReference type="GeneID" id="19952139"/>
<keyword evidence="1" id="KW-0472">Membrane</keyword>
<dbReference type="InterPro" id="IPR011009">
    <property type="entry name" value="Kinase-like_dom_sf"/>
</dbReference>
<sequence length="645" mass="70778">MRRLAIGALTAAGLLRPCPYGNYSSTYSRDGCIGDEVFCIVDRACLDTRGYNKGDILSDSDMSQSSITVLDSAEHMAQLPRTAALDMYVFDRSAHAAGFVARSTPPRSAALATSRRPRTPAPCRFMLPMSDVAGALHLVTWSTSWAWTWRMQSFRRRYSSCSSISGSRQEKLPKGLLYSRLQALNADSNRLTQVADLDLRGASTVRFDLNPITVLSNVSFSSKLEKLNLGGLHLTTFLVDPESYDALQDRVTDVGSIDVSNCVFPNAVRILQTKTRSVSVCVTPDSMLSSRPQSLPTTPMTSTAAVATSSGSEAPVLVGAVVGVLLLLVLVVTCVRRQRRSRVMKEASNFDELATATSGSVSSLQLNFDDLELLRLDDQVLVKSSFVAEGAFGQVWRGQYRDDPVAIKTLLPGRASRDAIVSLVSEIQLAAKMDSPFIVRLRGAAWRIPSELQMVSEWMDRGDLKVVLETSLLPWEDKVACMLSIAEGLVYLHSMEVIHRDLKSRNVLLDSVKGTKLADFGASREMTTETMTNGVGTYRWMAPEILRDTHYTSAADVYSFGVVLSELATHRTPYYDVCNDQGYPLAETAIISRVAQGVLQPTIPPELCPHWVRELALACLSMAPEDRPSAIQVAHCIDTHASYDR</sequence>
<gene>
    <name evidence="3" type="ORF">SDRG_11412</name>
</gene>
<dbReference type="OrthoDB" id="2015071at2759"/>
<dbReference type="SUPFAM" id="SSF56112">
    <property type="entry name" value="Protein kinase-like (PK-like)"/>
    <property type="match status" value="1"/>
</dbReference>
<name>T0PZD6_SAPDV</name>